<dbReference type="Gene3D" id="3.40.50.150">
    <property type="entry name" value="Vaccinia Virus protein VP39"/>
    <property type="match status" value="1"/>
</dbReference>
<evidence type="ECO:0008006" key="3">
    <source>
        <dbReference type="Google" id="ProtNLM"/>
    </source>
</evidence>
<protein>
    <recommendedName>
        <fullName evidence="3">Methyltransferase family protein</fullName>
    </recommendedName>
</protein>
<keyword evidence="2" id="KW-1185">Reference proteome</keyword>
<dbReference type="EMBL" id="BMIJ01000008">
    <property type="protein sequence ID" value="GGC07540.1"/>
    <property type="molecule type" value="Genomic_DNA"/>
</dbReference>
<dbReference type="PANTHER" id="PTHR37909">
    <property type="entry name" value="S-ADENOSYL-L-METHIONINE-DEPENDENT METHYLTRANSFERASES SUPERFAMILY PROTEIN"/>
    <property type="match status" value="1"/>
</dbReference>
<proteinExistence type="predicted"/>
<dbReference type="RefSeq" id="WP_188751113.1">
    <property type="nucleotide sequence ID" value="NZ_BMIJ01000008.1"/>
</dbReference>
<dbReference type="Pfam" id="PF13578">
    <property type="entry name" value="Methyltransf_24"/>
    <property type="match status" value="1"/>
</dbReference>
<evidence type="ECO:0000313" key="1">
    <source>
        <dbReference type="EMBL" id="GGC07540.1"/>
    </source>
</evidence>
<comment type="caution">
    <text evidence="1">The sequence shown here is derived from an EMBL/GenBank/DDBJ whole genome shotgun (WGS) entry which is preliminary data.</text>
</comment>
<name>A0ABQ1KRE3_9GAMM</name>
<gene>
    <name evidence="1" type="ORF">GCM10011352_37250</name>
</gene>
<dbReference type="Proteomes" id="UP000629025">
    <property type="component" value="Unassembled WGS sequence"/>
</dbReference>
<dbReference type="SUPFAM" id="SSF53335">
    <property type="entry name" value="S-adenosyl-L-methionine-dependent methyltransferases"/>
    <property type="match status" value="1"/>
</dbReference>
<accession>A0ABQ1KRE3</accession>
<evidence type="ECO:0000313" key="2">
    <source>
        <dbReference type="Proteomes" id="UP000629025"/>
    </source>
</evidence>
<organism evidence="1 2">
    <name type="scientific">Marinobacterium zhoushanense</name>
    <dbReference type="NCBI Taxonomy" id="1679163"/>
    <lineage>
        <taxon>Bacteria</taxon>
        <taxon>Pseudomonadati</taxon>
        <taxon>Pseudomonadota</taxon>
        <taxon>Gammaproteobacteria</taxon>
        <taxon>Oceanospirillales</taxon>
        <taxon>Oceanospirillaceae</taxon>
        <taxon>Marinobacterium</taxon>
    </lineage>
</organism>
<dbReference type="InterPro" id="IPR029063">
    <property type="entry name" value="SAM-dependent_MTases_sf"/>
</dbReference>
<dbReference type="PANTHER" id="PTHR37909:SF1">
    <property type="entry name" value="S-ADENOSYL-L-METHIONINE-DEPENDENT METHYLTRANSFERASES SUPERFAMILY PROTEIN"/>
    <property type="match status" value="1"/>
</dbReference>
<reference evidence="2" key="1">
    <citation type="journal article" date="2019" name="Int. J. Syst. Evol. Microbiol.">
        <title>The Global Catalogue of Microorganisms (GCM) 10K type strain sequencing project: providing services to taxonomists for standard genome sequencing and annotation.</title>
        <authorList>
            <consortium name="The Broad Institute Genomics Platform"/>
            <consortium name="The Broad Institute Genome Sequencing Center for Infectious Disease"/>
            <person name="Wu L."/>
            <person name="Ma J."/>
        </authorList>
    </citation>
    <scope>NUCLEOTIDE SEQUENCE [LARGE SCALE GENOMIC DNA]</scope>
    <source>
        <strain evidence="2">CGMCC 1.15341</strain>
    </source>
</reference>
<sequence length="269" mass="31126">MKKLNKISIENMSDWFTSKTDPDYQLKDYLSSKGKGKKFYPTYQQISRDLFRCDSMYENLSEDYGTTDNVLGDPNLAHIDEKDFTDIVNMVSNQKLKIFVEVGSFCGSSALFFSNYFQQHNINAIIICIDTWCGDINMWLRPEFDIYMNKSDGNPDLFKHFINSVIKFGKEESIIPLRSSSVVAARMLEVLAYKIDAVYLDSAHESGETFMELNLYFDLLRDGGVIFGDDYNIFPAVKKDVDLFSEVINQKVTFFNNKNSKNPIWMFKK</sequence>